<evidence type="ECO:0000313" key="2">
    <source>
        <dbReference type="Proteomes" id="UP001596116"/>
    </source>
</evidence>
<gene>
    <name evidence="1" type="ORF">ACFMB1_01930</name>
</gene>
<reference evidence="1 2" key="1">
    <citation type="submission" date="2024-09" db="EMBL/GenBank/DDBJ databases">
        <authorList>
            <person name="Zhang Z.-H."/>
        </authorList>
    </citation>
    <scope>NUCLEOTIDE SEQUENCE [LARGE SCALE GENOMIC DNA]</scope>
    <source>
        <strain evidence="1 2">HHTR114</strain>
    </source>
</reference>
<name>A0ABW1KUE0_9PROT</name>
<protein>
    <submittedName>
        <fullName evidence="1">YdeI/OmpD-associated family protein</fullName>
    </submittedName>
</protein>
<dbReference type="Pfam" id="PF13376">
    <property type="entry name" value="OmdA"/>
    <property type="match status" value="1"/>
</dbReference>
<comment type="caution">
    <text evidence="1">The sequence shown here is derived from an EMBL/GenBank/DDBJ whole genome shotgun (WGS) entry which is preliminary data.</text>
</comment>
<dbReference type="RefSeq" id="WP_379880404.1">
    <property type="nucleotide sequence ID" value="NZ_JBHPON010000001.1"/>
</dbReference>
<dbReference type="EMBL" id="JBHPON010000001">
    <property type="protein sequence ID" value="MFC6034281.1"/>
    <property type="molecule type" value="Genomic_DNA"/>
</dbReference>
<dbReference type="Proteomes" id="UP001596116">
    <property type="component" value="Unassembled WGS sequence"/>
</dbReference>
<keyword evidence="2" id="KW-1185">Reference proteome</keyword>
<evidence type="ECO:0000313" key="1">
    <source>
        <dbReference type="EMBL" id="MFC6034281.1"/>
    </source>
</evidence>
<accession>A0ABW1KUE0</accession>
<proteinExistence type="predicted"/>
<sequence>MRTKISGGLVHELPTDLVKALTETKEITDLWENLTPIARNEFICWVEDAKQEKTRSRRIKRTVEELLDGQKRPCCWAGCVHRTDKKPSKWQQDVLIDKKKRN</sequence>
<organism evidence="1 2">
    <name type="scientific">Hyphococcus aureus</name>
    <dbReference type="NCBI Taxonomy" id="2666033"/>
    <lineage>
        <taxon>Bacteria</taxon>
        <taxon>Pseudomonadati</taxon>
        <taxon>Pseudomonadota</taxon>
        <taxon>Alphaproteobacteria</taxon>
        <taxon>Parvularculales</taxon>
        <taxon>Parvularculaceae</taxon>
        <taxon>Hyphococcus</taxon>
    </lineage>
</organism>